<keyword evidence="3" id="KW-1185">Reference proteome</keyword>
<dbReference type="InterPro" id="IPR013120">
    <property type="entry name" value="FAR_NAD-bd"/>
</dbReference>
<sequence length="345" mass="36656">MRILVTGAAGLIGGELCARLTASGHQVAGLVRSNPDVLANDGTRAEIEEVLHGDLSQEGMGLEAGVLDRLSGDLDLVLHCAALTRFDLEEEAYRATNVDGTARALELARRAGANFLHISTAYVCGGRSGDILESDALPSGGFTNVYEASKAEAEALVRASGVPFAIARPSIVVGDSRTGAIRQFDTIYAAFKLIAEGRVRHMPVRDGATLDFVPLDHVARGIVALTENFEQASGGAYHLVSGGPVPVSDFAAAIGSFAEFDAPALVAAEGFDPSTLPAMERRLFRRVAGLYANYFQRDPQFDDTQLRAATGLVPPAMDQALLRKLIQYCLDVGFLKAREPQRISG</sequence>
<accession>A0A845ARC8</accession>
<evidence type="ECO:0000313" key="2">
    <source>
        <dbReference type="EMBL" id="MXP31445.1"/>
    </source>
</evidence>
<dbReference type="InterPro" id="IPR051783">
    <property type="entry name" value="NAD(P)-dependent_oxidoreduct"/>
</dbReference>
<dbReference type="EMBL" id="WTYE01000001">
    <property type="protein sequence ID" value="MXP31445.1"/>
    <property type="molecule type" value="Genomic_DNA"/>
</dbReference>
<feature type="domain" description="Thioester reductase (TE)" evidence="1">
    <location>
        <begin position="5"/>
        <end position="222"/>
    </location>
</feature>
<dbReference type="PANTHER" id="PTHR48079">
    <property type="entry name" value="PROTEIN YEEZ"/>
    <property type="match status" value="1"/>
</dbReference>
<protein>
    <submittedName>
        <fullName evidence="2">Sugar nucleotide-binding protein</fullName>
    </submittedName>
</protein>
<dbReference type="InterPro" id="IPR036291">
    <property type="entry name" value="NAD(P)-bd_dom_sf"/>
</dbReference>
<dbReference type="RefSeq" id="WP_160778884.1">
    <property type="nucleotide sequence ID" value="NZ_BAAAZF010000001.1"/>
</dbReference>
<dbReference type="OrthoDB" id="5377001at2"/>
<comment type="caution">
    <text evidence="2">The sequence shown here is derived from an EMBL/GenBank/DDBJ whole genome shotgun (WGS) entry which is preliminary data.</text>
</comment>
<evidence type="ECO:0000259" key="1">
    <source>
        <dbReference type="Pfam" id="PF07993"/>
    </source>
</evidence>
<dbReference type="Proteomes" id="UP000446786">
    <property type="component" value="Unassembled WGS sequence"/>
</dbReference>
<dbReference type="SUPFAM" id="SSF51735">
    <property type="entry name" value="NAD(P)-binding Rossmann-fold domains"/>
    <property type="match status" value="1"/>
</dbReference>
<dbReference type="PANTHER" id="PTHR48079:SF6">
    <property type="entry name" value="NAD(P)-BINDING DOMAIN-CONTAINING PROTEIN-RELATED"/>
    <property type="match status" value="1"/>
</dbReference>
<reference evidence="2 3" key="1">
    <citation type="submission" date="2019-12" db="EMBL/GenBank/DDBJ databases">
        <title>Genomic-based taxomic classification of the family Erythrobacteraceae.</title>
        <authorList>
            <person name="Xu L."/>
        </authorList>
    </citation>
    <scope>NUCLEOTIDE SEQUENCE [LARGE SCALE GENOMIC DNA]</scope>
    <source>
        <strain evidence="2 3">JCM 16677</strain>
    </source>
</reference>
<gene>
    <name evidence="2" type="ORF">GRI94_06380</name>
</gene>
<organism evidence="2 3">
    <name type="scientific">Parerythrobacter jejuensis</name>
    <dbReference type="NCBI Taxonomy" id="795812"/>
    <lineage>
        <taxon>Bacteria</taxon>
        <taxon>Pseudomonadati</taxon>
        <taxon>Pseudomonadota</taxon>
        <taxon>Alphaproteobacteria</taxon>
        <taxon>Sphingomonadales</taxon>
        <taxon>Erythrobacteraceae</taxon>
        <taxon>Parerythrobacter</taxon>
    </lineage>
</organism>
<name>A0A845ARC8_9SPHN</name>
<dbReference type="CDD" id="cd05263">
    <property type="entry name" value="MupV_like_SDR_e"/>
    <property type="match status" value="1"/>
</dbReference>
<dbReference type="GO" id="GO:0005737">
    <property type="term" value="C:cytoplasm"/>
    <property type="evidence" value="ECO:0007669"/>
    <property type="project" value="TreeGrafter"/>
</dbReference>
<proteinExistence type="predicted"/>
<dbReference type="Gene3D" id="3.40.50.720">
    <property type="entry name" value="NAD(P)-binding Rossmann-like Domain"/>
    <property type="match status" value="1"/>
</dbReference>
<dbReference type="Pfam" id="PF07993">
    <property type="entry name" value="NAD_binding_4"/>
    <property type="match status" value="1"/>
</dbReference>
<dbReference type="GO" id="GO:0004029">
    <property type="term" value="F:aldehyde dehydrogenase (NAD+) activity"/>
    <property type="evidence" value="ECO:0007669"/>
    <property type="project" value="TreeGrafter"/>
</dbReference>
<evidence type="ECO:0000313" key="3">
    <source>
        <dbReference type="Proteomes" id="UP000446786"/>
    </source>
</evidence>
<dbReference type="AlphaFoldDB" id="A0A845ARC8"/>